<proteinExistence type="predicted"/>
<dbReference type="WBParaSite" id="BPAG_0001356701-mRNA-1">
    <property type="protein sequence ID" value="BPAG_0001356701-mRNA-1"/>
    <property type="gene ID" value="BPAG_0001356701"/>
</dbReference>
<evidence type="ECO:0000256" key="1">
    <source>
        <dbReference type="SAM" id="MobiDB-lite"/>
    </source>
</evidence>
<feature type="region of interest" description="Disordered" evidence="1">
    <location>
        <begin position="33"/>
        <end position="52"/>
    </location>
</feature>
<evidence type="ECO:0000313" key="4">
    <source>
        <dbReference type="WBParaSite" id="BPAG_0001356701-mRNA-1"/>
    </source>
</evidence>
<reference evidence="4" key="1">
    <citation type="submission" date="2017-02" db="UniProtKB">
        <authorList>
            <consortium name="WormBaseParasite"/>
        </authorList>
    </citation>
    <scope>IDENTIFICATION</scope>
</reference>
<feature type="compositionally biased region" description="Polar residues" evidence="1">
    <location>
        <begin position="38"/>
        <end position="52"/>
    </location>
</feature>
<reference evidence="2 3" key="2">
    <citation type="submission" date="2018-11" db="EMBL/GenBank/DDBJ databases">
        <authorList>
            <consortium name="Pathogen Informatics"/>
        </authorList>
    </citation>
    <scope>NUCLEOTIDE SEQUENCE [LARGE SCALE GENOMIC DNA]</scope>
</reference>
<accession>A0A0N4TX77</accession>
<dbReference type="AlphaFoldDB" id="A0A0N4TX77"/>
<name>A0A0N4TX77_BRUPA</name>
<gene>
    <name evidence="2" type="ORF">BPAG_LOCUS13495</name>
</gene>
<keyword evidence="3" id="KW-1185">Reference proteome</keyword>
<evidence type="ECO:0000313" key="2">
    <source>
        <dbReference type="EMBL" id="VDN94680.1"/>
    </source>
</evidence>
<protein>
    <submittedName>
        <fullName evidence="2 4">Uncharacterized protein</fullName>
    </submittedName>
</protein>
<sequence length="52" mass="5522">MNQNCLTNNTTITAATTITATTTTTTTDDAVAKMNEPNLKSNGISGKNKIYQ</sequence>
<organism evidence="4">
    <name type="scientific">Brugia pahangi</name>
    <name type="common">Filarial nematode worm</name>
    <dbReference type="NCBI Taxonomy" id="6280"/>
    <lineage>
        <taxon>Eukaryota</taxon>
        <taxon>Metazoa</taxon>
        <taxon>Ecdysozoa</taxon>
        <taxon>Nematoda</taxon>
        <taxon>Chromadorea</taxon>
        <taxon>Rhabditida</taxon>
        <taxon>Spirurina</taxon>
        <taxon>Spiruromorpha</taxon>
        <taxon>Filarioidea</taxon>
        <taxon>Onchocercidae</taxon>
        <taxon>Brugia</taxon>
    </lineage>
</organism>
<dbReference type="EMBL" id="UZAD01013402">
    <property type="protein sequence ID" value="VDN94680.1"/>
    <property type="molecule type" value="Genomic_DNA"/>
</dbReference>
<dbReference type="Proteomes" id="UP000278627">
    <property type="component" value="Unassembled WGS sequence"/>
</dbReference>
<evidence type="ECO:0000313" key="3">
    <source>
        <dbReference type="Proteomes" id="UP000278627"/>
    </source>
</evidence>